<gene>
    <name evidence="4" type="ORF">EUA98_04105</name>
</gene>
<dbReference type="SUPFAM" id="SSF47823">
    <property type="entry name" value="lambda integrase-like, N-terminal domain"/>
    <property type="match status" value="1"/>
</dbReference>
<keyword evidence="5" id="KW-1185">Reference proteome</keyword>
<reference evidence="4 5" key="1">
    <citation type="submission" date="2019-01" db="EMBL/GenBank/DDBJ databases">
        <title>Novel species of Cellulomonas.</title>
        <authorList>
            <person name="Liu Q."/>
            <person name="Xin Y.-H."/>
        </authorList>
    </citation>
    <scope>NUCLEOTIDE SEQUENCE [LARGE SCALE GENOMIC DNA]</scope>
    <source>
        <strain evidence="4 5">HLT2-17</strain>
    </source>
</reference>
<dbReference type="GO" id="GO:0003677">
    <property type="term" value="F:DNA binding"/>
    <property type="evidence" value="ECO:0007669"/>
    <property type="project" value="UniProtKB-UniRule"/>
</dbReference>
<dbReference type="RefSeq" id="WP_130101390.1">
    <property type="nucleotide sequence ID" value="NZ_SDWW01000006.1"/>
</dbReference>
<organism evidence="4 5">
    <name type="scientific">Pengzhenrongella frigida</name>
    <dbReference type="NCBI Taxonomy" id="1259133"/>
    <lineage>
        <taxon>Bacteria</taxon>
        <taxon>Bacillati</taxon>
        <taxon>Actinomycetota</taxon>
        <taxon>Actinomycetes</taxon>
        <taxon>Micrococcales</taxon>
        <taxon>Pengzhenrongella</taxon>
    </lineage>
</organism>
<dbReference type="Gene3D" id="1.10.150.130">
    <property type="match status" value="1"/>
</dbReference>
<dbReference type="InterPro" id="IPR010998">
    <property type="entry name" value="Integrase_recombinase_N"/>
</dbReference>
<dbReference type="Pfam" id="PF02899">
    <property type="entry name" value="Phage_int_SAM_1"/>
    <property type="match status" value="1"/>
</dbReference>
<dbReference type="AlphaFoldDB" id="A0A4Q5N2I6"/>
<feature type="domain" description="Core-binding (CB)" evidence="3">
    <location>
        <begin position="15"/>
        <end position="94"/>
    </location>
</feature>
<dbReference type="Proteomes" id="UP000293764">
    <property type="component" value="Unassembled WGS sequence"/>
</dbReference>
<evidence type="ECO:0000256" key="1">
    <source>
        <dbReference type="ARBA" id="ARBA00023125"/>
    </source>
</evidence>
<proteinExistence type="predicted"/>
<dbReference type="OrthoDB" id="3698359at2"/>
<evidence type="ECO:0000259" key="3">
    <source>
        <dbReference type="PROSITE" id="PS51900"/>
    </source>
</evidence>
<dbReference type="PROSITE" id="PS51900">
    <property type="entry name" value="CB"/>
    <property type="match status" value="1"/>
</dbReference>
<evidence type="ECO:0000313" key="4">
    <source>
        <dbReference type="EMBL" id="RYV52392.1"/>
    </source>
</evidence>
<dbReference type="InterPro" id="IPR004107">
    <property type="entry name" value="Integrase_SAM-like_N"/>
</dbReference>
<keyword evidence="1 2" id="KW-0238">DNA-binding</keyword>
<dbReference type="EMBL" id="SDWW01000006">
    <property type="protein sequence ID" value="RYV52392.1"/>
    <property type="molecule type" value="Genomic_DNA"/>
</dbReference>
<sequence>MNTTTSTVILSASSDPLRLACAGFLARYAGKTLDSYRIHLELWLRWCTQVGLDPLAVRSPHVEIWLRSLEDQRLASATRSAKFGVVHLFYKYAVIDEIIDRDPTQNVTRPRSTRVSRSAPGCRPWTAWLCWTRRSRPGRASTCSSSCSGRWRCVWERCAR</sequence>
<dbReference type="GO" id="GO:0015074">
    <property type="term" value="P:DNA integration"/>
    <property type="evidence" value="ECO:0007669"/>
    <property type="project" value="InterPro"/>
</dbReference>
<comment type="caution">
    <text evidence="4">The sequence shown here is derived from an EMBL/GenBank/DDBJ whole genome shotgun (WGS) entry which is preliminary data.</text>
</comment>
<name>A0A4Q5N2I6_9MICO</name>
<evidence type="ECO:0000256" key="2">
    <source>
        <dbReference type="PROSITE-ProRule" id="PRU01248"/>
    </source>
</evidence>
<dbReference type="InterPro" id="IPR044068">
    <property type="entry name" value="CB"/>
</dbReference>
<accession>A0A4Q5N2I6</accession>
<protein>
    <recommendedName>
        <fullName evidence="3">Core-binding (CB) domain-containing protein</fullName>
    </recommendedName>
</protein>
<evidence type="ECO:0000313" key="5">
    <source>
        <dbReference type="Proteomes" id="UP000293764"/>
    </source>
</evidence>